<accession>A0A2X3BQ11</accession>
<reference evidence="1 2" key="1">
    <citation type="submission" date="2018-06" db="EMBL/GenBank/DDBJ databases">
        <authorList>
            <consortium name="Pathogen Informatics"/>
            <person name="Doyle S."/>
        </authorList>
    </citation>
    <scope>NUCLEOTIDE SEQUENCE [LARGE SCALE GENOMIC DNA]</scope>
    <source>
        <strain evidence="1 2">NCTC13102</strain>
    </source>
</reference>
<proteinExistence type="predicted"/>
<evidence type="ECO:0000313" key="1">
    <source>
        <dbReference type="EMBL" id="SQB98215.1"/>
    </source>
</evidence>
<evidence type="ECO:0000313" key="2">
    <source>
        <dbReference type="Proteomes" id="UP000250166"/>
    </source>
</evidence>
<dbReference type="EMBL" id="UAWL01000006">
    <property type="protein sequence ID" value="SQB98215.1"/>
    <property type="molecule type" value="Genomic_DNA"/>
</dbReference>
<sequence length="129" mass="15202">MFKKAICGLFFVGLLYATDSNIVEIMQDLQYDSNMIDNGFASNKFDLVKKGIQKHKNDFDQFRKFNINIFLTQQKLNYAPIVDSFISNIVEQRILLEEFLAKDDKIRAFEAYQQMRLNCMKCHSLIRGW</sequence>
<name>A0A2X3BQ11_9HELI</name>
<organism evidence="1 2">
    <name type="scientific">Helicobacter fennelliae</name>
    <dbReference type="NCBI Taxonomy" id="215"/>
    <lineage>
        <taxon>Bacteria</taxon>
        <taxon>Pseudomonadati</taxon>
        <taxon>Campylobacterota</taxon>
        <taxon>Epsilonproteobacteria</taxon>
        <taxon>Campylobacterales</taxon>
        <taxon>Helicobacteraceae</taxon>
        <taxon>Helicobacter</taxon>
    </lineage>
</organism>
<protein>
    <submittedName>
        <fullName evidence="1">Uncharacterized protein</fullName>
    </submittedName>
</protein>
<gene>
    <name evidence="1" type="ORF">NCTC13102_00671</name>
</gene>
<dbReference type="AlphaFoldDB" id="A0A2X3BQ11"/>
<dbReference type="RefSeq" id="WP_023949743.1">
    <property type="nucleotide sequence ID" value="NZ_JAERIV010000017.1"/>
</dbReference>
<dbReference type="Proteomes" id="UP000250166">
    <property type="component" value="Unassembled WGS sequence"/>
</dbReference>